<dbReference type="Proteomes" id="UP000593966">
    <property type="component" value="Chromosome"/>
</dbReference>
<evidence type="ECO:0000313" key="1">
    <source>
        <dbReference type="EMBL" id="QOW46613.1"/>
    </source>
</evidence>
<reference evidence="1 2" key="1">
    <citation type="submission" date="2020-02" db="EMBL/GenBank/DDBJ databases">
        <title>Tigecycline-resistant Acinetobacter species from pigs and migratory birds.</title>
        <authorList>
            <person name="Chen C."/>
            <person name="Sun J."/>
            <person name="Liao X.-P."/>
            <person name="Liu Y.-H."/>
        </authorList>
    </citation>
    <scope>NUCLEOTIDE SEQUENCE [LARGE SCALE GENOMIC DNA]</scope>
    <source>
        <strain evidence="1 2">YH12207_T</strain>
    </source>
</reference>
<name>A0A7S6VXD0_9GAMM</name>
<evidence type="ECO:0000313" key="2">
    <source>
        <dbReference type="Proteomes" id="UP000593966"/>
    </source>
</evidence>
<sequence>MMYDFMFEQNFRSSVFIGKYQFNAMNLHRVRLNQLNLTGFTWVKSNLRGAFIAQSEFKNCHFIGAHLITLMINDCHFENCIFENCVMKHMQIIKTNFVNCRINSLLDLDFM</sequence>
<protein>
    <recommendedName>
        <fullName evidence="3">Pentapeptide repeat-containing protein</fullName>
    </recommendedName>
</protein>
<dbReference type="SUPFAM" id="SSF141571">
    <property type="entry name" value="Pentapeptide repeat-like"/>
    <property type="match status" value="1"/>
</dbReference>
<keyword evidence="2" id="KW-1185">Reference proteome</keyword>
<accession>A0A7S6VXD0</accession>
<dbReference type="Pfam" id="PF00805">
    <property type="entry name" value="Pentapeptide"/>
    <property type="match status" value="1"/>
</dbReference>
<gene>
    <name evidence="1" type="ORF">G0028_12315</name>
</gene>
<dbReference type="RefSeq" id="WP_180045104.1">
    <property type="nucleotide sequence ID" value="NZ_CP048659.1"/>
</dbReference>
<dbReference type="AlphaFoldDB" id="A0A7S6VXD0"/>
<evidence type="ECO:0008006" key="3">
    <source>
        <dbReference type="Google" id="ProtNLM"/>
    </source>
</evidence>
<organism evidence="1 2">
    <name type="scientific">Acinetobacter piscicola</name>
    <dbReference type="NCBI Taxonomy" id="2006115"/>
    <lineage>
        <taxon>Bacteria</taxon>
        <taxon>Pseudomonadati</taxon>
        <taxon>Pseudomonadota</taxon>
        <taxon>Gammaproteobacteria</taxon>
        <taxon>Moraxellales</taxon>
        <taxon>Moraxellaceae</taxon>
        <taxon>Acinetobacter</taxon>
    </lineage>
</organism>
<dbReference type="Gene3D" id="2.160.20.80">
    <property type="entry name" value="E3 ubiquitin-protein ligase SopA"/>
    <property type="match status" value="1"/>
</dbReference>
<dbReference type="InterPro" id="IPR001646">
    <property type="entry name" value="5peptide_repeat"/>
</dbReference>
<proteinExistence type="predicted"/>
<dbReference type="EMBL" id="CP048659">
    <property type="protein sequence ID" value="QOW46613.1"/>
    <property type="molecule type" value="Genomic_DNA"/>
</dbReference>